<evidence type="ECO:0000313" key="3">
    <source>
        <dbReference type="Proteomes" id="UP000635245"/>
    </source>
</evidence>
<dbReference type="Proteomes" id="UP000635245">
    <property type="component" value="Unassembled WGS sequence"/>
</dbReference>
<comment type="caution">
    <text evidence="2">The sequence shown here is derived from an EMBL/GenBank/DDBJ whole genome shotgun (WGS) entry which is preliminary data.</text>
</comment>
<proteinExistence type="predicted"/>
<evidence type="ECO:0000256" key="1">
    <source>
        <dbReference type="SAM" id="MobiDB-lite"/>
    </source>
</evidence>
<accession>A0A934QY09</accession>
<feature type="compositionally biased region" description="Basic and acidic residues" evidence="1">
    <location>
        <begin position="1"/>
        <end position="16"/>
    </location>
</feature>
<dbReference type="EMBL" id="JAENJH010000010">
    <property type="protein sequence ID" value="MBK1788405.1"/>
    <property type="molecule type" value="Genomic_DNA"/>
</dbReference>
<sequence length="60" mass="6583">MHSDDVNREEPERKLSPDVPAPPGHDFDHGTEDVPEPPNKNEIQTGDDVTPDAGELEPPD</sequence>
<organism evidence="2 3">
    <name type="scientific">Prauserella cavernicola</name>
    <dbReference type="NCBI Taxonomy" id="2800127"/>
    <lineage>
        <taxon>Bacteria</taxon>
        <taxon>Bacillati</taxon>
        <taxon>Actinomycetota</taxon>
        <taxon>Actinomycetes</taxon>
        <taxon>Pseudonocardiales</taxon>
        <taxon>Pseudonocardiaceae</taxon>
        <taxon>Prauserella</taxon>
    </lineage>
</organism>
<keyword evidence="3" id="KW-1185">Reference proteome</keyword>
<protein>
    <submittedName>
        <fullName evidence="2">Uncharacterized protein</fullName>
    </submittedName>
</protein>
<dbReference type="AlphaFoldDB" id="A0A934QY09"/>
<gene>
    <name evidence="2" type="ORF">JHE00_29090</name>
</gene>
<dbReference type="RefSeq" id="WP_200324631.1">
    <property type="nucleotide sequence ID" value="NZ_JAENJH010000010.1"/>
</dbReference>
<reference evidence="2" key="1">
    <citation type="submission" date="2020-12" db="EMBL/GenBank/DDBJ databases">
        <title>Prauserella sp. ASG 168, a novel actinomycete isolated from cave rock.</title>
        <authorList>
            <person name="Suriyachadkun C."/>
        </authorList>
    </citation>
    <scope>NUCLEOTIDE SEQUENCE</scope>
    <source>
        <strain evidence="2">ASG 168</strain>
    </source>
</reference>
<evidence type="ECO:0000313" key="2">
    <source>
        <dbReference type="EMBL" id="MBK1788405.1"/>
    </source>
</evidence>
<name>A0A934QY09_9PSEU</name>
<feature type="region of interest" description="Disordered" evidence="1">
    <location>
        <begin position="1"/>
        <end position="60"/>
    </location>
</feature>